<dbReference type="PANTHER" id="PTHR30204">
    <property type="entry name" value="REDOX-CYCLING DRUG-SENSING TRANSCRIPTIONAL ACTIVATOR SOXR"/>
    <property type="match status" value="1"/>
</dbReference>
<comment type="caution">
    <text evidence="4">The sequence shown here is derived from an EMBL/GenBank/DDBJ whole genome shotgun (WGS) entry which is preliminary data.</text>
</comment>
<feature type="region of interest" description="Disordered" evidence="2">
    <location>
        <begin position="231"/>
        <end position="254"/>
    </location>
</feature>
<accession>A0ABR9KV36</accession>
<keyword evidence="1 4" id="KW-0238">DNA-binding</keyword>
<dbReference type="PANTHER" id="PTHR30204:SF93">
    <property type="entry name" value="HTH MERR-TYPE DOMAIN-CONTAINING PROTEIN"/>
    <property type="match status" value="1"/>
</dbReference>
<dbReference type="SUPFAM" id="SSF46955">
    <property type="entry name" value="Putative DNA-binding domain"/>
    <property type="match status" value="1"/>
</dbReference>
<dbReference type="PROSITE" id="PS50937">
    <property type="entry name" value="HTH_MERR_2"/>
    <property type="match status" value="1"/>
</dbReference>
<dbReference type="PRINTS" id="PR00040">
    <property type="entry name" value="HTHMERR"/>
</dbReference>
<proteinExistence type="predicted"/>
<organism evidence="4 5">
    <name type="scientific">Nonomuraea africana</name>
    <dbReference type="NCBI Taxonomy" id="46171"/>
    <lineage>
        <taxon>Bacteria</taxon>
        <taxon>Bacillati</taxon>
        <taxon>Actinomycetota</taxon>
        <taxon>Actinomycetes</taxon>
        <taxon>Streptosporangiales</taxon>
        <taxon>Streptosporangiaceae</taxon>
        <taxon>Nonomuraea</taxon>
    </lineage>
</organism>
<dbReference type="InterPro" id="IPR009061">
    <property type="entry name" value="DNA-bd_dom_put_sf"/>
</dbReference>
<evidence type="ECO:0000313" key="5">
    <source>
        <dbReference type="Proteomes" id="UP000661607"/>
    </source>
</evidence>
<evidence type="ECO:0000256" key="2">
    <source>
        <dbReference type="SAM" id="MobiDB-lite"/>
    </source>
</evidence>
<dbReference type="Pfam" id="PF13411">
    <property type="entry name" value="MerR_1"/>
    <property type="match status" value="1"/>
</dbReference>
<feature type="compositionally biased region" description="Low complexity" evidence="2">
    <location>
        <begin position="231"/>
        <end position="244"/>
    </location>
</feature>
<dbReference type="Gene3D" id="1.10.1660.10">
    <property type="match status" value="1"/>
</dbReference>
<evidence type="ECO:0000256" key="1">
    <source>
        <dbReference type="ARBA" id="ARBA00023125"/>
    </source>
</evidence>
<name>A0ABR9KV36_9ACTN</name>
<dbReference type="RefSeq" id="WP_192780039.1">
    <property type="nucleotide sequence ID" value="NZ_BAAASY010000010.1"/>
</dbReference>
<protein>
    <submittedName>
        <fullName evidence="4">DNA-binding transcriptional MerR regulator</fullName>
    </submittedName>
</protein>
<gene>
    <name evidence="4" type="ORF">H4W81_008686</name>
</gene>
<sequence>MLTIGQLAAHAGVTVRAVRHYHHLGLLAEPEQDASGYRRYDAAAVVDLIRIKTLADAGVPLARIDDLLHAGPGQFAEAVTEIDRSLAEKMEQLRERRKRISELAAGDRLFLPAEVVQLLDRERALGVGESLVLLERDVWIMAAAQTPHAIPQWLAAKNAALDDPAFVELYRTMSFALGWPPTDPRLPGFAEQIAAWHARNFDRPAPDPAAPLDLMFSHVLQSSPTLRRLLASSDADLPPSSAPATESDRFPREP</sequence>
<dbReference type="CDD" id="cd00592">
    <property type="entry name" value="HTH_MerR-like"/>
    <property type="match status" value="1"/>
</dbReference>
<dbReference type="InterPro" id="IPR000551">
    <property type="entry name" value="MerR-type_HTH_dom"/>
</dbReference>
<dbReference type="SMART" id="SM00422">
    <property type="entry name" value="HTH_MERR"/>
    <property type="match status" value="1"/>
</dbReference>
<evidence type="ECO:0000259" key="3">
    <source>
        <dbReference type="PROSITE" id="PS50937"/>
    </source>
</evidence>
<dbReference type="InterPro" id="IPR047057">
    <property type="entry name" value="MerR_fam"/>
</dbReference>
<reference evidence="4 5" key="1">
    <citation type="submission" date="2020-10" db="EMBL/GenBank/DDBJ databases">
        <title>Sequencing the genomes of 1000 actinobacteria strains.</title>
        <authorList>
            <person name="Klenk H.-P."/>
        </authorList>
    </citation>
    <scope>NUCLEOTIDE SEQUENCE [LARGE SCALE GENOMIC DNA]</scope>
    <source>
        <strain evidence="4 5">DSM 43748</strain>
    </source>
</reference>
<dbReference type="GO" id="GO:0003677">
    <property type="term" value="F:DNA binding"/>
    <property type="evidence" value="ECO:0007669"/>
    <property type="project" value="UniProtKB-KW"/>
</dbReference>
<dbReference type="Proteomes" id="UP000661607">
    <property type="component" value="Unassembled WGS sequence"/>
</dbReference>
<keyword evidence="5" id="KW-1185">Reference proteome</keyword>
<dbReference type="EMBL" id="JADBEF010000001">
    <property type="protein sequence ID" value="MBE1565907.1"/>
    <property type="molecule type" value="Genomic_DNA"/>
</dbReference>
<evidence type="ECO:0000313" key="4">
    <source>
        <dbReference type="EMBL" id="MBE1565907.1"/>
    </source>
</evidence>
<feature type="domain" description="HTH merR-type" evidence="3">
    <location>
        <begin position="1"/>
        <end position="70"/>
    </location>
</feature>